<dbReference type="EMBL" id="MN740041">
    <property type="protein sequence ID" value="QHT85353.1"/>
    <property type="molecule type" value="Genomic_DNA"/>
</dbReference>
<evidence type="ECO:0000313" key="2">
    <source>
        <dbReference type="EMBL" id="QHT85353.1"/>
    </source>
</evidence>
<dbReference type="AlphaFoldDB" id="A0A6C0HZR9"/>
<feature type="region of interest" description="Disordered" evidence="1">
    <location>
        <begin position="74"/>
        <end position="106"/>
    </location>
</feature>
<accession>A0A6C0HZR9</accession>
<organism evidence="2">
    <name type="scientific">viral metagenome</name>
    <dbReference type="NCBI Taxonomy" id="1070528"/>
    <lineage>
        <taxon>unclassified sequences</taxon>
        <taxon>metagenomes</taxon>
        <taxon>organismal metagenomes</taxon>
    </lineage>
</organism>
<evidence type="ECO:0000256" key="1">
    <source>
        <dbReference type="SAM" id="MobiDB-lite"/>
    </source>
</evidence>
<reference evidence="2" key="1">
    <citation type="journal article" date="2020" name="Nature">
        <title>Giant virus diversity and host interactions through global metagenomics.</title>
        <authorList>
            <person name="Schulz F."/>
            <person name="Roux S."/>
            <person name="Paez-Espino D."/>
            <person name="Jungbluth S."/>
            <person name="Walsh D.A."/>
            <person name="Denef V.J."/>
            <person name="McMahon K.D."/>
            <person name="Konstantinidis K.T."/>
            <person name="Eloe-Fadrosh E.A."/>
            <person name="Kyrpides N.C."/>
            <person name="Woyke T."/>
        </authorList>
    </citation>
    <scope>NUCLEOTIDE SEQUENCE</scope>
    <source>
        <strain evidence="2">GVMAG-M-3300023184-17</strain>
    </source>
</reference>
<sequence length="106" mass="12266">MATKKTYKVGDVVARVSKPTILGTVIEVQIGKDKTDLSYFIKFYDVNNPGEYETETCTADELISRDSDFYDRKMANLNVGPSGGSRKSRRRSRRSRKNRRTRRVRR</sequence>
<name>A0A6C0HZR9_9ZZZZ</name>
<proteinExistence type="predicted"/>
<protein>
    <submittedName>
        <fullName evidence="2">Uncharacterized protein</fullName>
    </submittedName>
</protein>
<feature type="compositionally biased region" description="Basic residues" evidence="1">
    <location>
        <begin position="86"/>
        <end position="106"/>
    </location>
</feature>